<reference evidence="1 2" key="1">
    <citation type="submission" date="2015-09" db="EMBL/GenBank/DDBJ databases">
        <authorList>
            <consortium name="Pathogen Informatics"/>
        </authorList>
    </citation>
    <scope>NUCLEOTIDE SEQUENCE [LARGE SCALE GENOMIC DNA]</scope>
    <source>
        <strain evidence="1 2">2789STDY5834928</strain>
    </source>
</reference>
<proteinExistence type="predicted"/>
<protein>
    <submittedName>
        <fullName evidence="1">Uncharacterized protein</fullName>
    </submittedName>
</protein>
<dbReference type="AlphaFoldDB" id="A0A175A041"/>
<evidence type="ECO:0000313" key="2">
    <source>
        <dbReference type="Proteomes" id="UP000095662"/>
    </source>
</evidence>
<dbReference type="STRING" id="39492.ERS852540_01987"/>
<gene>
    <name evidence="1" type="ORF">ERS852540_01987</name>
</gene>
<dbReference type="OrthoDB" id="9779688at2"/>
<accession>A0A175A041</accession>
<name>A0A175A041_9FIRM</name>
<sequence length="124" mass="14453">MERSSFEIFKSNICHLVKDKGELSFIRDMLCSDEVSKLYERKWYAECLYLLAMIDSLSRKNNIPLYNGYNKLRTGKLDTVLYPSDIIAMYTLSGDESILKKSYESSIPEFKRFNIVENEIANVV</sequence>
<dbReference type="EMBL" id="CZBY01000017">
    <property type="protein sequence ID" value="CUQ89716.1"/>
    <property type="molecule type" value="Genomic_DNA"/>
</dbReference>
<evidence type="ECO:0000313" key="1">
    <source>
        <dbReference type="EMBL" id="CUQ89716.1"/>
    </source>
</evidence>
<organism evidence="1 2">
    <name type="scientific">[Eubacterium] siraeum</name>
    <dbReference type="NCBI Taxonomy" id="39492"/>
    <lineage>
        <taxon>Bacteria</taxon>
        <taxon>Bacillati</taxon>
        <taxon>Bacillota</taxon>
        <taxon>Clostridia</taxon>
        <taxon>Eubacteriales</taxon>
        <taxon>Oscillospiraceae</taxon>
        <taxon>Oscillospiraceae incertae sedis</taxon>
    </lineage>
</organism>
<dbReference type="Proteomes" id="UP000095662">
    <property type="component" value="Unassembled WGS sequence"/>
</dbReference>